<keyword evidence="3" id="KW-0479">Metal-binding</keyword>
<dbReference type="KEGG" id="caj:CIG1485E_0208"/>
<evidence type="ECO:0000313" key="9">
    <source>
        <dbReference type="EMBL" id="AII14080.1"/>
    </source>
</evidence>
<evidence type="ECO:0000256" key="1">
    <source>
        <dbReference type="ARBA" id="ARBA00022490"/>
    </source>
</evidence>
<dbReference type="GO" id="GO:0006777">
    <property type="term" value="P:Mo-molybdopterin cofactor biosynthetic process"/>
    <property type="evidence" value="ECO:0007669"/>
    <property type="project" value="UniProtKB-KW"/>
</dbReference>
<dbReference type="EMBL" id="CP009043">
    <property type="protein sequence ID" value="AII14080.1"/>
    <property type="molecule type" value="Genomic_DNA"/>
</dbReference>
<dbReference type="AlphaFoldDB" id="A0A076F720"/>
<dbReference type="HOGENOM" id="CLU_055597_2_2_7"/>
<evidence type="ECO:0000256" key="7">
    <source>
        <dbReference type="ARBA" id="ARBA00023150"/>
    </source>
</evidence>
<organism evidence="9 10">
    <name type="scientific">Campylobacter iguaniorum</name>
    <dbReference type="NCBI Taxonomy" id="1244531"/>
    <lineage>
        <taxon>Bacteria</taxon>
        <taxon>Pseudomonadati</taxon>
        <taxon>Campylobacterota</taxon>
        <taxon>Epsilonproteobacteria</taxon>
        <taxon>Campylobacterales</taxon>
        <taxon>Campylobacteraceae</taxon>
        <taxon>Campylobacter</taxon>
    </lineage>
</organism>
<feature type="domain" description="MobA-like NTP transferase" evidence="8">
    <location>
        <begin position="4"/>
        <end position="140"/>
    </location>
</feature>
<evidence type="ECO:0000259" key="8">
    <source>
        <dbReference type="Pfam" id="PF12804"/>
    </source>
</evidence>
<evidence type="ECO:0000256" key="6">
    <source>
        <dbReference type="ARBA" id="ARBA00023134"/>
    </source>
</evidence>
<reference evidence="10" key="1">
    <citation type="journal article" date="2014" name="Genome Announc.">
        <title>Complete Genome Sequence of Campylobacter iguaniorum Strain 1485ET, Isolated from a Bearded Dragon (Pogona vitticeps).</title>
        <authorList>
            <person name="Gilbert M.J."/>
            <person name="Miller W.G."/>
            <person name="Yee E."/>
            <person name="Kik M."/>
            <person name="Wagenaar J.A."/>
            <person name="Duim B."/>
        </authorList>
    </citation>
    <scope>NUCLEOTIDE SEQUENCE [LARGE SCALE GENOMIC DNA]</scope>
    <source>
        <strain evidence="10">1485E</strain>
    </source>
</reference>
<dbReference type="GO" id="GO:0005525">
    <property type="term" value="F:GTP binding"/>
    <property type="evidence" value="ECO:0007669"/>
    <property type="project" value="UniProtKB-KW"/>
</dbReference>
<keyword evidence="4" id="KW-0547">Nucleotide-binding</keyword>
<dbReference type="Pfam" id="PF12804">
    <property type="entry name" value="NTP_transf_3"/>
    <property type="match status" value="1"/>
</dbReference>
<dbReference type="InterPro" id="IPR025877">
    <property type="entry name" value="MobA-like_NTP_Trfase"/>
</dbReference>
<dbReference type="Gene3D" id="3.90.550.10">
    <property type="entry name" value="Spore Coat Polysaccharide Biosynthesis Protein SpsA, Chain A"/>
    <property type="match status" value="1"/>
</dbReference>
<evidence type="ECO:0000256" key="3">
    <source>
        <dbReference type="ARBA" id="ARBA00022723"/>
    </source>
</evidence>
<protein>
    <submittedName>
        <fullName evidence="9">Molybdenum cofactor guanylyltransferase protein A</fullName>
        <ecNumber evidence="9">2.7.7.77</ecNumber>
    </submittedName>
</protein>
<dbReference type="PANTHER" id="PTHR19136:SF81">
    <property type="entry name" value="MOLYBDENUM COFACTOR GUANYLYLTRANSFERASE"/>
    <property type="match status" value="1"/>
</dbReference>
<keyword evidence="10" id="KW-1185">Reference proteome</keyword>
<dbReference type="STRING" id="1244531.CIG2463D_0213"/>
<dbReference type="OrthoDB" id="9788394at2"/>
<keyword evidence="9" id="KW-0548">Nucleotidyltransferase</keyword>
<dbReference type="Proteomes" id="UP000028486">
    <property type="component" value="Chromosome"/>
</dbReference>
<dbReference type="RefSeq" id="WP_038452743.1">
    <property type="nucleotide sequence ID" value="NZ_CP009043.1"/>
</dbReference>
<evidence type="ECO:0000256" key="4">
    <source>
        <dbReference type="ARBA" id="ARBA00022741"/>
    </source>
</evidence>
<keyword evidence="6" id="KW-0342">GTP-binding</keyword>
<keyword evidence="7" id="KW-0501">Molybdenum cofactor biosynthesis</keyword>
<dbReference type="PANTHER" id="PTHR19136">
    <property type="entry name" value="MOLYBDENUM COFACTOR GUANYLYLTRANSFERASE"/>
    <property type="match status" value="1"/>
</dbReference>
<dbReference type="SUPFAM" id="SSF53448">
    <property type="entry name" value="Nucleotide-diphospho-sugar transferases"/>
    <property type="match status" value="1"/>
</dbReference>
<keyword evidence="2 9" id="KW-0808">Transferase</keyword>
<evidence type="ECO:0000256" key="5">
    <source>
        <dbReference type="ARBA" id="ARBA00022842"/>
    </source>
</evidence>
<dbReference type="GO" id="GO:0046872">
    <property type="term" value="F:metal ion binding"/>
    <property type="evidence" value="ECO:0007669"/>
    <property type="project" value="UniProtKB-KW"/>
</dbReference>
<evidence type="ECO:0000256" key="2">
    <source>
        <dbReference type="ARBA" id="ARBA00022679"/>
    </source>
</evidence>
<keyword evidence="1" id="KW-0963">Cytoplasm</keyword>
<dbReference type="eggNOG" id="COG0746">
    <property type="taxonomic scope" value="Bacteria"/>
</dbReference>
<dbReference type="InterPro" id="IPR029044">
    <property type="entry name" value="Nucleotide-diphossugar_trans"/>
</dbReference>
<sequence>MKYALILAGGKSSRMGVDKTLLPYKNYASLTHFLFDKLNLIFEDVKIGAKSDKFSPNLPVLKDEFDDFMPLKVIANLDKHFDEPVFIIAADTPFVKAGTIKTLFDNLNGGEISLPSDGEFVHRLCGFYSPKASQKARNLIAGGDFALRSLNQICTTKITKFDKKEQFLNINTPSDYELIK</sequence>
<name>A0A076F720_9BACT</name>
<keyword evidence="5" id="KW-0460">Magnesium</keyword>
<accession>A0A076F720</accession>
<dbReference type="CDD" id="cd02503">
    <property type="entry name" value="MobA"/>
    <property type="match status" value="1"/>
</dbReference>
<proteinExistence type="predicted"/>
<dbReference type="GO" id="GO:0061603">
    <property type="term" value="F:molybdenum cofactor guanylyltransferase activity"/>
    <property type="evidence" value="ECO:0007669"/>
    <property type="project" value="UniProtKB-EC"/>
</dbReference>
<dbReference type="InterPro" id="IPR013482">
    <property type="entry name" value="Molybde_CF_guanTrfase"/>
</dbReference>
<dbReference type="EC" id="2.7.7.77" evidence="9"/>
<gene>
    <name evidence="9" type="primary">mobA</name>
    <name evidence="9" type="ORF">CIG1485E_0208</name>
</gene>
<evidence type="ECO:0000313" key="10">
    <source>
        <dbReference type="Proteomes" id="UP000028486"/>
    </source>
</evidence>